<reference evidence="1 2" key="1">
    <citation type="submission" date="2019-07" db="EMBL/GenBank/DDBJ databases">
        <title>Whole genome shotgun sequence of Acetobacter nitrogenifigens NBRC 105050.</title>
        <authorList>
            <person name="Hosoyama A."/>
            <person name="Uohara A."/>
            <person name="Ohji S."/>
            <person name="Ichikawa N."/>
        </authorList>
    </citation>
    <scope>NUCLEOTIDE SEQUENCE [LARGE SCALE GENOMIC DNA]</scope>
    <source>
        <strain evidence="1 2">NBRC 105050</strain>
    </source>
</reference>
<evidence type="ECO:0000313" key="1">
    <source>
        <dbReference type="EMBL" id="GEN60962.1"/>
    </source>
</evidence>
<sequence>MIQDMMSGGASVEETLGLWASGLRSARERITPLFTQKRVAASACACLDVLIGYEPRKTGWTRAEVAGDLGPWRQQALLGGGH</sequence>
<keyword evidence="2" id="KW-1185">Reference proteome</keyword>
<name>A0A511XDD6_9PROT</name>
<organism evidence="1 2">
    <name type="scientific">Acetobacter nitrogenifigens DSM 23921 = NBRC 105050</name>
    <dbReference type="NCBI Taxonomy" id="1120919"/>
    <lineage>
        <taxon>Bacteria</taxon>
        <taxon>Pseudomonadati</taxon>
        <taxon>Pseudomonadota</taxon>
        <taxon>Alphaproteobacteria</taxon>
        <taxon>Acetobacterales</taxon>
        <taxon>Acetobacteraceae</taxon>
        <taxon>Acetobacter</taxon>
    </lineage>
</organism>
<dbReference type="STRING" id="1120919.GCA_000429165_02875"/>
<proteinExistence type="predicted"/>
<dbReference type="AlphaFoldDB" id="A0A511XDD6"/>
<protein>
    <submittedName>
        <fullName evidence="1">Uncharacterized protein</fullName>
    </submittedName>
</protein>
<evidence type="ECO:0000313" key="2">
    <source>
        <dbReference type="Proteomes" id="UP000321635"/>
    </source>
</evidence>
<gene>
    <name evidence="1" type="ORF">ANI02nite_28460</name>
</gene>
<accession>A0A511XDD6</accession>
<dbReference type="EMBL" id="BJYF01000022">
    <property type="protein sequence ID" value="GEN60962.1"/>
    <property type="molecule type" value="Genomic_DNA"/>
</dbReference>
<comment type="caution">
    <text evidence="1">The sequence shown here is derived from an EMBL/GenBank/DDBJ whole genome shotgun (WGS) entry which is preliminary data.</text>
</comment>
<dbReference type="Proteomes" id="UP000321635">
    <property type="component" value="Unassembled WGS sequence"/>
</dbReference>